<reference evidence="10" key="1">
    <citation type="submission" date="2017-02" db="EMBL/GenBank/DDBJ databases">
        <authorList>
            <person name="Varghese N."/>
            <person name="Submissions S."/>
        </authorList>
    </citation>
    <scope>NUCLEOTIDE SEQUENCE [LARGE SCALE GENOMIC DNA]</scope>
    <source>
        <strain evidence="10">USBA 833</strain>
    </source>
</reference>
<dbReference type="PANTHER" id="PTHR30582">
    <property type="entry name" value="L,D-TRANSPEPTIDASE"/>
    <property type="match status" value="1"/>
</dbReference>
<keyword evidence="5 6" id="KW-0961">Cell wall biogenesis/degradation</keyword>
<protein>
    <submittedName>
        <fullName evidence="9">L,D-transpeptidase catalytic domain</fullName>
    </submittedName>
</protein>
<dbReference type="GO" id="GO:0018104">
    <property type="term" value="P:peptidoglycan-protein cross-linking"/>
    <property type="evidence" value="ECO:0007669"/>
    <property type="project" value="TreeGrafter"/>
</dbReference>
<keyword evidence="7" id="KW-0812">Transmembrane</keyword>
<evidence type="ECO:0000256" key="3">
    <source>
        <dbReference type="ARBA" id="ARBA00022960"/>
    </source>
</evidence>
<organism evidence="9 10">
    <name type="scientific">Caloramator quimbayensis</name>
    <dbReference type="NCBI Taxonomy" id="1147123"/>
    <lineage>
        <taxon>Bacteria</taxon>
        <taxon>Bacillati</taxon>
        <taxon>Bacillota</taxon>
        <taxon>Clostridia</taxon>
        <taxon>Eubacteriales</taxon>
        <taxon>Clostridiaceae</taxon>
        <taxon>Caloramator</taxon>
    </lineage>
</organism>
<feature type="active site" description="Nucleophile" evidence="6">
    <location>
        <position position="190"/>
    </location>
</feature>
<dbReference type="Proteomes" id="UP000190105">
    <property type="component" value="Unassembled WGS sequence"/>
</dbReference>
<dbReference type="Gene3D" id="2.40.440.10">
    <property type="entry name" value="L,D-transpeptidase catalytic domain-like"/>
    <property type="match status" value="1"/>
</dbReference>
<dbReference type="RefSeq" id="WP_078695694.1">
    <property type="nucleotide sequence ID" value="NZ_FUYH01000004.1"/>
</dbReference>
<dbReference type="GO" id="GO:0071555">
    <property type="term" value="P:cell wall organization"/>
    <property type="evidence" value="ECO:0007669"/>
    <property type="project" value="UniProtKB-UniRule"/>
</dbReference>
<comment type="pathway">
    <text evidence="1 6">Cell wall biogenesis; peptidoglycan biosynthesis.</text>
</comment>
<keyword evidence="4 6" id="KW-0573">Peptidoglycan synthesis</keyword>
<evidence type="ECO:0000256" key="1">
    <source>
        <dbReference type="ARBA" id="ARBA00004752"/>
    </source>
</evidence>
<name>A0A1T4WVR0_9CLOT</name>
<evidence type="ECO:0000259" key="8">
    <source>
        <dbReference type="PROSITE" id="PS52029"/>
    </source>
</evidence>
<evidence type="ECO:0000256" key="2">
    <source>
        <dbReference type="ARBA" id="ARBA00022679"/>
    </source>
</evidence>
<evidence type="ECO:0000256" key="4">
    <source>
        <dbReference type="ARBA" id="ARBA00022984"/>
    </source>
</evidence>
<proteinExistence type="predicted"/>
<dbReference type="GO" id="GO:0016740">
    <property type="term" value="F:transferase activity"/>
    <property type="evidence" value="ECO:0007669"/>
    <property type="project" value="UniProtKB-KW"/>
</dbReference>
<gene>
    <name evidence="9" type="ORF">SAMN05443428_10460</name>
</gene>
<dbReference type="GO" id="GO:0071972">
    <property type="term" value="F:peptidoglycan L,D-transpeptidase activity"/>
    <property type="evidence" value="ECO:0007669"/>
    <property type="project" value="TreeGrafter"/>
</dbReference>
<keyword evidence="7" id="KW-0472">Membrane</keyword>
<dbReference type="EMBL" id="FUYH01000004">
    <property type="protein sequence ID" value="SKA81443.1"/>
    <property type="molecule type" value="Genomic_DNA"/>
</dbReference>
<accession>A0A1T4WVR0</accession>
<dbReference type="GO" id="GO:0005576">
    <property type="term" value="C:extracellular region"/>
    <property type="evidence" value="ECO:0007669"/>
    <property type="project" value="TreeGrafter"/>
</dbReference>
<dbReference type="SUPFAM" id="SSF141523">
    <property type="entry name" value="L,D-transpeptidase catalytic domain-like"/>
    <property type="match status" value="1"/>
</dbReference>
<dbReference type="OrthoDB" id="177750at2"/>
<evidence type="ECO:0000256" key="5">
    <source>
        <dbReference type="ARBA" id="ARBA00023316"/>
    </source>
</evidence>
<sequence length="224" mass="25645">MISKICRQTIRSSKVIYILALIMMIFFYNSKEVLAESENKDNTSIESKNESTEDNSQSFYIMKKLSMDSDVIITSEGLESAPYKIMVSIADQKVYILKIEDDDIKLEKTMICSTGKDKTPTPTGTFKLPPDNSRNVGKWYYFSEFKVYAQYYRRIYKGFLFHSVLFSKPDPKALISSSVKNLGNKASHGCIRLSVEDAKWMYENIKGGTTVEIVSYSLKDINKM</sequence>
<dbReference type="InterPro" id="IPR050979">
    <property type="entry name" value="LD-transpeptidase"/>
</dbReference>
<dbReference type="CDD" id="cd16913">
    <property type="entry name" value="YkuD_like"/>
    <property type="match status" value="1"/>
</dbReference>
<keyword evidence="2" id="KW-0808">Transferase</keyword>
<dbReference type="STRING" id="1147123.SAMN05443428_10460"/>
<dbReference type="InterPro" id="IPR038063">
    <property type="entry name" value="Transpep_catalytic_dom"/>
</dbReference>
<evidence type="ECO:0000313" key="9">
    <source>
        <dbReference type="EMBL" id="SKA81443.1"/>
    </source>
</evidence>
<dbReference type="PANTHER" id="PTHR30582:SF2">
    <property type="entry name" value="L,D-TRANSPEPTIDASE YCIB-RELATED"/>
    <property type="match status" value="1"/>
</dbReference>
<keyword evidence="7" id="KW-1133">Transmembrane helix</keyword>
<dbReference type="InterPro" id="IPR005490">
    <property type="entry name" value="LD_TPept_cat_dom"/>
</dbReference>
<feature type="active site" description="Proton donor/acceptor" evidence="6">
    <location>
        <position position="162"/>
    </location>
</feature>
<evidence type="ECO:0000256" key="6">
    <source>
        <dbReference type="PROSITE-ProRule" id="PRU01373"/>
    </source>
</evidence>
<keyword evidence="10" id="KW-1185">Reference proteome</keyword>
<evidence type="ECO:0000256" key="7">
    <source>
        <dbReference type="SAM" id="Phobius"/>
    </source>
</evidence>
<feature type="domain" description="L,D-TPase catalytic" evidence="8">
    <location>
        <begin position="83"/>
        <end position="214"/>
    </location>
</feature>
<feature type="transmembrane region" description="Helical" evidence="7">
    <location>
        <begin position="12"/>
        <end position="30"/>
    </location>
</feature>
<evidence type="ECO:0000313" key="10">
    <source>
        <dbReference type="Proteomes" id="UP000190105"/>
    </source>
</evidence>
<keyword evidence="3 6" id="KW-0133">Cell shape</keyword>
<dbReference type="GO" id="GO:0008360">
    <property type="term" value="P:regulation of cell shape"/>
    <property type="evidence" value="ECO:0007669"/>
    <property type="project" value="UniProtKB-UniRule"/>
</dbReference>
<dbReference type="PROSITE" id="PS52029">
    <property type="entry name" value="LD_TPASE"/>
    <property type="match status" value="1"/>
</dbReference>
<dbReference type="Pfam" id="PF03734">
    <property type="entry name" value="YkuD"/>
    <property type="match status" value="1"/>
</dbReference>
<dbReference type="AlphaFoldDB" id="A0A1T4WVR0"/>
<dbReference type="UniPathway" id="UPA00219"/>